<dbReference type="Proteomes" id="UP000000238">
    <property type="component" value="Chromosome"/>
</dbReference>
<dbReference type="STRING" id="349521.HCH_10011"/>
<dbReference type="AlphaFoldDB" id="Q2SIB2"/>
<dbReference type="HOGENOM" id="CLU_145974_0_0_6"/>
<dbReference type="EMBL" id="CP000155">
    <property type="protein sequence ID" value="ABC29612.1"/>
    <property type="molecule type" value="Genomic_DNA"/>
</dbReference>
<sequence>MRYAHICLLNVFMKIEYLNIKPNAENLSVLSSEPFRAIVVVEEPVSPEWRHNLSRSLVKAGCLYMMAWGIEASSWDDSVDHANLEAFSYGDIPKEKCVMTTWHDNEPLEAVFTYSKRLAHHPVLDLEKTVIVHIASTSKESDYLSMYIDI</sequence>
<evidence type="ECO:0000313" key="3">
    <source>
        <dbReference type="Proteomes" id="UP000000238"/>
    </source>
</evidence>
<protein>
    <recommendedName>
        <fullName evidence="1">DUF7684 domain-containing protein</fullName>
    </recommendedName>
</protein>
<accession>Q2SIB2</accession>
<dbReference type="InterPro" id="IPR056101">
    <property type="entry name" value="DUF7684"/>
</dbReference>
<feature type="domain" description="DUF7684" evidence="1">
    <location>
        <begin position="15"/>
        <end position="149"/>
    </location>
</feature>
<dbReference type="KEGG" id="hch:HCH_10011"/>
<organism evidence="2 3">
    <name type="scientific">Hahella chejuensis (strain KCTC 2396)</name>
    <dbReference type="NCBI Taxonomy" id="349521"/>
    <lineage>
        <taxon>Bacteria</taxon>
        <taxon>Pseudomonadati</taxon>
        <taxon>Pseudomonadota</taxon>
        <taxon>Gammaproteobacteria</taxon>
        <taxon>Oceanospirillales</taxon>
        <taxon>Hahellaceae</taxon>
        <taxon>Hahella</taxon>
    </lineage>
</organism>
<reference evidence="2 3" key="1">
    <citation type="journal article" date="2005" name="Nucleic Acids Res.">
        <title>Genomic blueprint of Hahella chejuensis, a marine microbe producing an algicidal agent.</title>
        <authorList>
            <person name="Jeong H."/>
            <person name="Yim J.H."/>
            <person name="Lee C."/>
            <person name="Choi S.-H."/>
            <person name="Park Y.K."/>
            <person name="Yoon S.H."/>
            <person name="Hur C.-G."/>
            <person name="Kang H.-Y."/>
            <person name="Kim D."/>
            <person name="Lee H.H."/>
            <person name="Park K.H."/>
            <person name="Park S.-H."/>
            <person name="Park H.-S."/>
            <person name="Lee H.K."/>
            <person name="Oh T.K."/>
            <person name="Kim J.F."/>
        </authorList>
    </citation>
    <scope>NUCLEOTIDE SEQUENCE [LARGE SCALE GENOMIC DNA]</scope>
    <source>
        <strain evidence="2 3">KCTC 2396</strain>
    </source>
</reference>
<gene>
    <name evidence="2" type="ordered locus">HCH_10011</name>
</gene>
<dbReference type="Pfam" id="PF24733">
    <property type="entry name" value="DUF7684"/>
    <property type="match status" value="1"/>
</dbReference>
<dbReference type="eggNOG" id="ENOG5033166">
    <property type="taxonomic scope" value="Bacteria"/>
</dbReference>
<keyword evidence="3" id="KW-1185">Reference proteome</keyword>
<evidence type="ECO:0000313" key="2">
    <source>
        <dbReference type="EMBL" id="ABC29612.1"/>
    </source>
</evidence>
<evidence type="ECO:0000259" key="1">
    <source>
        <dbReference type="Pfam" id="PF24733"/>
    </source>
</evidence>
<name>Q2SIB2_HAHCH</name>
<proteinExistence type="predicted"/>